<reference evidence="1 2" key="1">
    <citation type="journal article" date="2024" name="G3 (Bethesda)">
        <title>Genome assembly of Hibiscus sabdariffa L. provides insights into metabolisms of medicinal natural products.</title>
        <authorList>
            <person name="Kim T."/>
        </authorList>
    </citation>
    <scope>NUCLEOTIDE SEQUENCE [LARGE SCALE GENOMIC DNA]</scope>
    <source>
        <strain evidence="1">TK-2024</strain>
        <tissue evidence="1">Old leaves</tissue>
    </source>
</reference>
<name>A0ABR2SBC8_9ROSI</name>
<accession>A0ABR2SBC8</accession>
<proteinExistence type="predicted"/>
<protein>
    <submittedName>
        <fullName evidence="1">Uncharacterized protein</fullName>
    </submittedName>
</protein>
<organism evidence="1 2">
    <name type="scientific">Hibiscus sabdariffa</name>
    <name type="common">roselle</name>
    <dbReference type="NCBI Taxonomy" id="183260"/>
    <lineage>
        <taxon>Eukaryota</taxon>
        <taxon>Viridiplantae</taxon>
        <taxon>Streptophyta</taxon>
        <taxon>Embryophyta</taxon>
        <taxon>Tracheophyta</taxon>
        <taxon>Spermatophyta</taxon>
        <taxon>Magnoliopsida</taxon>
        <taxon>eudicotyledons</taxon>
        <taxon>Gunneridae</taxon>
        <taxon>Pentapetalae</taxon>
        <taxon>rosids</taxon>
        <taxon>malvids</taxon>
        <taxon>Malvales</taxon>
        <taxon>Malvaceae</taxon>
        <taxon>Malvoideae</taxon>
        <taxon>Hibiscus</taxon>
    </lineage>
</organism>
<keyword evidence="2" id="KW-1185">Reference proteome</keyword>
<dbReference type="EMBL" id="JBBPBN010000015">
    <property type="protein sequence ID" value="KAK9022234.1"/>
    <property type="molecule type" value="Genomic_DNA"/>
</dbReference>
<comment type="caution">
    <text evidence="1">The sequence shown here is derived from an EMBL/GenBank/DDBJ whole genome shotgun (WGS) entry which is preliminary data.</text>
</comment>
<gene>
    <name evidence="1" type="ORF">V6N11_002516</name>
</gene>
<evidence type="ECO:0000313" key="2">
    <source>
        <dbReference type="Proteomes" id="UP001396334"/>
    </source>
</evidence>
<sequence length="145" mass="17177">MMLLRKSCCFAHWLTKESSVELTISLYSQQFIFMIESLCFRRYLTNSFHFLRYPIVEITFDSAVADFQAHITEQFGGDLFISGHLDEEEEEGKEHEFFCEELLRRGDLEETLFVEKLLGSENFEELEQWVVPEASFFDSFHFPSM</sequence>
<dbReference type="Proteomes" id="UP001396334">
    <property type="component" value="Unassembled WGS sequence"/>
</dbReference>
<evidence type="ECO:0000313" key="1">
    <source>
        <dbReference type="EMBL" id="KAK9022234.1"/>
    </source>
</evidence>